<keyword evidence="3" id="KW-1185">Reference proteome</keyword>
<dbReference type="EMBL" id="FOTK01000014">
    <property type="protein sequence ID" value="SFL92896.1"/>
    <property type="molecule type" value="Genomic_DNA"/>
</dbReference>
<dbReference type="InterPro" id="IPR006311">
    <property type="entry name" value="TAT_signal"/>
</dbReference>
<dbReference type="PANTHER" id="PTHR47628:SF1">
    <property type="entry name" value="ALIPHATIC AMIDASE EXPRESSION-REGULATING PROTEIN"/>
    <property type="match status" value="1"/>
</dbReference>
<proteinExistence type="predicted"/>
<gene>
    <name evidence="2" type="ORF">SAMN05192568_101438</name>
</gene>
<dbReference type="SUPFAM" id="SSF53822">
    <property type="entry name" value="Periplasmic binding protein-like I"/>
    <property type="match status" value="1"/>
</dbReference>
<evidence type="ECO:0000256" key="1">
    <source>
        <dbReference type="SAM" id="SignalP"/>
    </source>
</evidence>
<dbReference type="AlphaFoldDB" id="A0A1I4LPY3"/>
<dbReference type="NCBIfam" id="TIGR03407">
    <property type="entry name" value="urea_ABC_UrtA"/>
    <property type="match status" value="1"/>
</dbReference>
<protein>
    <submittedName>
        <fullName evidence="2">Amino acid/amide ABC transporter substrate-binding protein, HAAT family</fullName>
    </submittedName>
</protein>
<reference evidence="3" key="1">
    <citation type="submission" date="2016-10" db="EMBL/GenBank/DDBJ databases">
        <authorList>
            <person name="Varghese N."/>
            <person name="Submissions S."/>
        </authorList>
    </citation>
    <scope>NUCLEOTIDE SEQUENCE [LARGE SCALE GENOMIC DNA]</scope>
    <source>
        <strain evidence="3">BL36</strain>
    </source>
</reference>
<accession>A0A1I4LPY3</accession>
<dbReference type="Proteomes" id="UP000199048">
    <property type="component" value="Unassembled WGS sequence"/>
</dbReference>
<dbReference type="CDD" id="cd06355">
    <property type="entry name" value="PBP1_FmdD-like"/>
    <property type="match status" value="1"/>
</dbReference>
<dbReference type="PROSITE" id="PS51318">
    <property type="entry name" value="TAT"/>
    <property type="match status" value="1"/>
</dbReference>
<dbReference type="InterPro" id="IPR017777">
    <property type="entry name" value="ABC_urea-bd_UrtA"/>
</dbReference>
<sequence length="423" mass="46117">MMADDTETGAKYGLRSPLRRRLLMGLAGAPALALMPRGAWAAAPTSAVNTTGLAVTDTEVTVGILHSVTGTMAISETGAQEAEKLAIAQINEAGGVLGRKIKIIQEDGASDWPTFAEKAKKLLVNDHCAAVMGCWTSASRKAVLPVFEQYNGLLYYPTFYEGLEQSKNVFYTGQEATQQILAGLDWVHKEKGGDSFYFIGSDYIWPRTSNKIARKHVENVLKGKVVGEEYFPLGHTQFNSVINKIKLTKPKVIFTDVVGGSNVAFYKQLKAAGIDLSKQVLMTISVTEDEIDGIGGENIAGAYACMKYFQSIDNENNKAFVAAFKKMWGEKTVIGDVTQAAYLGPFLWKMACEKAGSFDVDKVVAASPGLEFKGAPEGYVKIDENHHLWSKTRVGKAKPDGQFEIVYTSPELIKPDPFPKGYQ</sequence>
<name>A0A1I4LPY3_9HYPH</name>
<dbReference type="InterPro" id="IPR028082">
    <property type="entry name" value="Peripla_BP_I"/>
</dbReference>
<dbReference type="Gene3D" id="3.40.50.2300">
    <property type="match status" value="2"/>
</dbReference>
<feature type="signal peptide" evidence="1">
    <location>
        <begin position="1"/>
        <end position="41"/>
    </location>
</feature>
<evidence type="ECO:0000313" key="3">
    <source>
        <dbReference type="Proteomes" id="UP000199048"/>
    </source>
</evidence>
<organism evidence="2 3">
    <name type="scientific">Methylobacterium pseudosasicola</name>
    <dbReference type="NCBI Taxonomy" id="582667"/>
    <lineage>
        <taxon>Bacteria</taxon>
        <taxon>Pseudomonadati</taxon>
        <taxon>Pseudomonadota</taxon>
        <taxon>Alphaproteobacteria</taxon>
        <taxon>Hyphomicrobiales</taxon>
        <taxon>Methylobacteriaceae</taxon>
        <taxon>Methylobacterium</taxon>
    </lineage>
</organism>
<dbReference type="PANTHER" id="PTHR47628">
    <property type="match status" value="1"/>
</dbReference>
<dbReference type="Pfam" id="PF13433">
    <property type="entry name" value="Peripla_BP_5"/>
    <property type="match status" value="1"/>
</dbReference>
<feature type="chain" id="PRO_5011624553" evidence="1">
    <location>
        <begin position="42"/>
        <end position="423"/>
    </location>
</feature>
<evidence type="ECO:0000313" key="2">
    <source>
        <dbReference type="EMBL" id="SFL92896.1"/>
    </source>
</evidence>
<keyword evidence="1" id="KW-0732">Signal</keyword>
<dbReference type="STRING" id="582667.SAMN05192568_101438"/>